<organism evidence="7 8">
    <name type="scientific">Stephania cephalantha</name>
    <dbReference type="NCBI Taxonomy" id="152367"/>
    <lineage>
        <taxon>Eukaryota</taxon>
        <taxon>Viridiplantae</taxon>
        <taxon>Streptophyta</taxon>
        <taxon>Embryophyta</taxon>
        <taxon>Tracheophyta</taxon>
        <taxon>Spermatophyta</taxon>
        <taxon>Magnoliopsida</taxon>
        <taxon>Ranunculales</taxon>
        <taxon>Menispermaceae</taxon>
        <taxon>Menispermoideae</taxon>
        <taxon>Cissampelideae</taxon>
        <taxon>Stephania</taxon>
    </lineage>
</organism>
<dbReference type="AlphaFoldDB" id="A0AAP0KAV1"/>
<feature type="region of interest" description="Disordered" evidence="5">
    <location>
        <begin position="269"/>
        <end position="316"/>
    </location>
</feature>
<keyword evidence="2 6" id="KW-0812">Transmembrane</keyword>
<comment type="subcellular location">
    <subcellularLocation>
        <location evidence="1">Membrane</location>
        <topology evidence="1">Multi-pass membrane protein</topology>
    </subcellularLocation>
</comment>
<feature type="compositionally biased region" description="Acidic residues" evidence="5">
    <location>
        <begin position="288"/>
        <end position="299"/>
    </location>
</feature>
<protein>
    <recommendedName>
        <fullName evidence="9">Transmembrane protein 184C</fullName>
    </recommendedName>
</protein>
<evidence type="ECO:0000256" key="2">
    <source>
        <dbReference type="ARBA" id="ARBA00022692"/>
    </source>
</evidence>
<reference evidence="7 8" key="1">
    <citation type="submission" date="2024-01" db="EMBL/GenBank/DDBJ databases">
        <title>Genome assemblies of Stephania.</title>
        <authorList>
            <person name="Yang L."/>
        </authorList>
    </citation>
    <scope>NUCLEOTIDE SEQUENCE [LARGE SCALE GENOMIC DNA]</scope>
    <source>
        <strain evidence="7">JXDWG</strain>
        <tissue evidence="7">Leaf</tissue>
    </source>
</reference>
<evidence type="ECO:0000256" key="3">
    <source>
        <dbReference type="ARBA" id="ARBA00022989"/>
    </source>
</evidence>
<dbReference type="Pfam" id="PF03619">
    <property type="entry name" value="Solute_trans_a"/>
    <property type="match status" value="1"/>
</dbReference>
<evidence type="ECO:0000256" key="1">
    <source>
        <dbReference type="ARBA" id="ARBA00004141"/>
    </source>
</evidence>
<proteinExistence type="predicted"/>
<feature type="transmembrane region" description="Helical" evidence="6">
    <location>
        <begin position="119"/>
        <end position="140"/>
    </location>
</feature>
<keyword evidence="3 6" id="KW-1133">Transmembrane helix</keyword>
<name>A0AAP0KAV1_9MAGN</name>
<sequence>MSSTVLFSRSYHCRMEDFLWSVTFYGTAMKHLPCIVLEATWLPVLMILKTFCAFLAFLLEIFGVYGDGEFKWYYGYPYMTVVLNFSQMWALFCLVKFYNCTHQNLEPIKPLAKFISFKAIVFATWWQGVGIAILCAIGVLPKEGRFQNALQDFLICVEMAVAAVAHIFVFSAKPYRYLPVSQQGEVTSHSHATKASIKLENKDDAKDKAAAIERVDTHVEAPGTSVTESVQDIVLVGGKRVVKDVVLTINQAIEPVEKGVVKIQEKFHNAAAESDNEEDESPQLEVEEHLEEGGVDGEAEVVSSENKVTLDDTNDR</sequence>
<keyword evidence="4 6" id="KW-0472">Membrane</keyword>
<dbReference type="Proteomes" id="UP001419268">
    <property type="component" value="Unassembled WGS sequence"/>
</dbReference>
<dbReference type="PANTHER" id="PTHR23423">
    <property type="entry name" value="ORGANIC SOLUTE TRANSPORTER-RELATED"/>
    <property type="match status" value="1"/>
</dbReference>
<accession>A0AAP0KAV1</accession>
<evidence type="ECO:0000313" key="8">
    <source>
        <dbReference type="Proteomes" id="UP001419268"/>
    </source>
</evidence>
<dbReference type="SMART" id="SM01417">
    <property type="entry name" value="Solute_trans_a"/>
    <property type="match status" value="1"/>
</dbReference>
<comment type="caution">
    <text evidence="7">The sequence shown here is derived from an EMBL/GenBank/DDBJ whole genome shotgun (WGS) entry which is preliminary data.</text>
</comment>
<feature type="transmembrane region" description="Helical" evidence="6">
    <location>
        <begin position="76"/>
        <end position="98"/>
    </location>
</feature>
<evidence type="ECO:0000313" key="7">
    <source>
        <dbReference type="EMBL" id="KAK9149233.1"/>
    </source>
</evidence>
<gene>
    <name evidence="7" type="ORF">Scep_007990</name>
</gene>
<dbReference type="EMBL" id="JBBNAG010000003">
    <property type="protein sequence ID" value="KAK9149233.1"/>
    <property type="molecule type" value="Genomic_DNA"/>
</dbReference>
<dbReference type="InterPro" id="IPR005178">
    <property type="entry name" value="Ostalpha/TMEM184C"/>
</dbReference>
<dbReference type="GO" id="GO:0016020">
    <property type="term" value="C:membrane"/>
    <property type="evidence" value="ECO:0007669"/>
    <property type="project" value="UniProtKB-SubCell"/>
</dbReference>
<evidence type="ECO:0008006" key="9">
    <source>
        <dbReference type="Google" id="ProtNLM"/>
    </source>
</evidence>
<evidence type="ECO:0000256" key="5">
    <source>
        <dbReference type="SAM" id="MobiDB-lite"/>
    </source>
</evidence>
<evidence type="ECO:0000256" key="6">
    <source>
        <dbReference type="SAM" id="Phobius"/>
    </source>
</evidence>
<evidence type="ECO:0000256" key="4">
    <source>
        <dbReference type="ARBA" id="ARBA00023136"/>
    </source>
</evidence>
<feature type="transmembrane region" description="Helical" evidence="6">
    <location>
        <begin position="39"/>
        <end position="64"/>
    </location>
</feature>
<feature type="transmembrane region" description="Helical" evidence="6">
    <location>
        <begin position="152"/>
        <end position="172"/>
    </location>
</feature>
<keyword evidence="8" id="KW-1185">Reference proteome</keyword>